<dbReference type="Gene3D" id="1.20.58.60">
    <property type="match status" value="1"/>
</dbReference>
<dbReference type="Proteomes" id="UP001165121">
    <property type="component" value="Unassembled WGS sequence"/>
</dbReference>
<dbReference type="AlphaFoldDB" id="A0A9W6XN45"/>
<accession>A0A9W6XN45</accession>
<proteinExistence type="predicted"/>
<name>A0A9W6XN45_9STRA</name>
<dbReference type="EMBL" id="BSXT01001387">
    <property type="protein sequence ID" value="GMF41906.1"/>
    <property type="molecule type" value="Genomic_DNA"/>
</dbReference>
<sequence>MRVKVTPELCDSEAAHTLSFHARALDKHDMPVFPQQQARRARTTVSFHAKQLLATVVSEADGLSKGHKDTKAILQRVDAMKNSVAMFESKVEGVKARLEESLRMQQYMDTVAKDAKTLMRNLTYTIEEMDDEVEQLRSSRTCLRSVWLLLSTNSTLCWCPRCRMLW</sequence>
<evidence type="ECO:0000313" key="2">
    <source>
        <dbReference type="Proteomes" id="UP001165121"/>
    </source>
</evidence>
<gene>
    <name evidence="1" type="ORF">Pfra01_001346600</name>
</gene>
<evidence type="ECO:0000313" key="1">
    <source>
        <dbReference type="EMBL" id="GMF41906.1"/>
    </source>
</evidence>
<protein>
    <submittedName>
        <fullName evidence="1">Unnamed protein product</fullName>
    </submittedName>
</protein>
<keyword evidence="2" id="KW-1185">Reference proteome</keyword>
<reference evidence="1" key="1">
    <citation type="submission" date="2023-04" db="EMBL/GenBank/DDBJ databases">
        <title>Phytophthora fragariaefolia NBRC 109709.</title>
        <authorList>
            <person name="Ichikawa N."/>
            <person name="Sato H."/>
            <person name="Tonouchi N."/>
        </authorList>
    </citation>
    <scope>NUCLEOTIDE SEQUENCE</scope>
    <source>
        <strain evidence="1">NBRC 109709</strain>
    </source>
</reference>
<organism evidence="1 2">
    <name type="scientific">Phytophthora fragariaefolia</name>
    <dbReference type="NCBI Taxonomy" id="1490495"/>
    <lineage>
        <taxon>Eukaryota</taxon>
        <taxon>Sar</taxon>
        <taxon>Stramenopiles</taxon>
        <taxon>Oomycota</taxon>
        <taxon>Peronosporomycetes</taxon>
        <taxon>Peronosporales</taxon>
        <taxon>Peronosporaceae</taxon>
        <taxon>Phytophthora</taxon>
    </lineage>
</organism>
<comment type="caution">
    <text evidence="1">The sequence shown here is derived from an EMBL/GenBank/DDBJ whole genome shotgun (WGS) entry which is preliminary data.</text>
</comment>